<evidence type="ECO:0000259" key="8">
    <source>
        <dbReference type="Pfam" id="PF02602"/>
    </source>
</evidence>
<dbReference type="FunFam" id="3.40.1010.10:FF:000001">
    <property type="entry name" value="Siroheme synthase"/>
    <property type="match status" value="1"/>
</dbReference>
<dbReference type="SUPFAM" id="SSF69618">
    <property type="entry name" value="HemD-like"/>
    <property type="match status" value="1"/>
</dbReference>
<dbReference type="PANTHER" id="PTHR45790">
    <property type="entry name" value="SIROHEME SYNTHASE-RELATED"/>
    <property type="match status" value="1"/>
</dbReference>
<name>A0A9D1EF66_9FIRM</name>
<evidence type="ECO:0000313" key="10">
    <source>
        <dbReference type="Proteomes" id="UP000824201"/>
    </source>
</evidence>
<dbReference type="GO" id="GO:0019354">
    <property type="term" value="P:siroheme biosynthetic process"/>
    <property type="evidence" value="ECO:0007669"/>
    <property type="project" value="InterPro"/>
</dbReference>
<gene>
    <name evidence="9" type="primary">cobA</name>
    <name evidence="9" type="ORF">IAC96_09560</name>
</gene>
<evidence type="ECO:0000256" key="3">
    <source>
        <dbReference type="ARBA" id="ARBA00022679"/>
    </source>
</evidence>
<dbReference type="InterPro" id="IPR014776">
    <property type="entry name" value="4pyrrole_Mease_sub2"/>
</dbReference>
<dbReference type="EC" id="2.1.1.107" evidence="1"/>
<dbReference type="InterPro" id="IPR014777">
    <property type="entry name" value="4pyrrole_Mease_sub1"/>
</dbReference>
<dbReference type="Pfam" id="PF00590">
    <property type="entry name" value="TP_methylase"/>
    <property type="match status" value="1"/>
</dbReference>
<dbReference type="GO" id="GO:0004851">
    <property type="term" value="F:uroporphyrin-III C-methyltransferase activity"/>
    <property type="evidence" value="ECO:0007669"/>
    <property type="project" value="UniProtKB-EC"/>
</dbReference>
<dbReference type="PROSITE" id="PS00839">
    <property type="entry name" value="SUMT_1"/>
    <property type="match status" value="1"/>
</dbReference>
<dbReference type="EMBL" id="DVHN01000123">
    <property type="protein sequence ID" value="HIR89184.1"/>
    <property type="molecule type" value="Genomic_DNA"/>
</dbReference>
<dbReference type="AlphaFoldDB" id="A0A9D1EF66"/>
<dbReference type="CDD" id="cd11642">
    <property type="entry name" value="SUMT"/>
    <property type="match status" value="1"/>
</dbReference>
<comment type="caution">
    <text evidence="9">The sequence shown here is derived from an EMBL/GenBank/DDBJ whole genome shotgun (WGS) entry which is preliminary data.</text>
</comment>
<evidence type="ECO:0000256" key="6">
    <source>
        <dbReference type="RuleBase" id="RU003960"/>
    </source>
</evidence>
<keyword evidence="5" id="KW-0627">Porphyrin biosynthesis</keyword>
<comment type="similarity">
    <text evidence="6">Belongs to the precorrin methyltransferase family.</text>
</comment>
<dbReference type="InterPro" id="IPR036108">
    <property type="entry name" value="4pyrrol_syn_uPrphyn_synt_sf"/>
</dbReference>
<proteinExistence type="inferred from homology"/>
<dbReference type="Gene3D" id="3.40.50.10090">
    <property type="match status" value="2"/>
</dbReference>
<dbReference type="InterPro" id="IPR006366">
    <property type="entry name" value="CobA/CysG_C"/>
</dbReference>
<evidence type="ECO:0000256" key="2">
    <source>
        <dbReference type="ARBA" id="ARBA00022603"/>
    </source>
</evidence>
<reference evidence="9" key="1">
    <citation type="submission" date="2020-10" db="EMBL/GenBank/DDBJ databases">
        <authorList>
            <person name="Gilroy R."/>
        </authorList>
    </citation>
    <scope>NUCLEOTIDE SEQUENCE</scope>
    <source>
        <strain evidence="9">ChiW13-3771</strain>
    </source>
</reference>
<evidence type="ECO:0000259" key="7">
    <source>
        <dbReference type="Pfam" id="PF00590"/>
    </source>
</evidence>
<keyword evidence="2 6" id="KW-0489">Methyltransferase</keyword>
<dbReference type="GO" id="GO:0004852">
    <property type="term" value="F:uroporphyrinogen-III synthase activity"/>
    <property type="evidence" value="ECO:0007669"/>
    <property type="project" value="InterPro"/>
</dbReference>
<organism evidence="9 10">
    <name type="scientific">Candidatus Fimimorpha faecalis</name>
    <dbReference type="NCBI Taxonomy" id="2840824"/>
    <lineage>
        <taxon>Bacteria</taxon>
        <taxon>Bacillati</taxon>
        <taxon>Bacillota</taxon>
        <taxon>Clostridia</taxon>
        <taxon>Eubacteriales</taxon>
        <taxon>Candidatus Fimimorpha</taxon>
    </lineage>
</organism>
<evidence type="ECO:0000256" key="5">
    <source>
        <dbReference type="ARBA" id="ARBA00023244"/>
    </source>
</evidence>
<dbReference type="GO" id="GO:0032259">
    <property type="term" value="P:methylation"/>
    <property type="evidence" value="ECO:0007669"/>
    <property type="project" value="UniProtKB-KW"/>
</dbReference>
<evidence type="ECO:0000256" key="1">
    <source>
        <dbReference type="ARBA" id="ARBA00012162"/>
    </source>
</evidence>
<keyword evidence="3 6" id="KW-0808">Transferase</keyword>
<dbReference type="InterPro" id="IPR003043">
    <property type="entry name" value="Uropor_MeTrfase_CS"/>
</dbReference>
<evidence type="ECO:0000313" key="9">
    <source>
        <dbReference type="EMBL" id="HIR89184.1"/>
    </source>
</evidence>
<reference evidence="9" key="2">
    <citation type="journal article" date="2021" name="PeerJ">
        <title>Extensive microbial diversity within the chicken gut microbiome revealed by metagenomics and culture.</title>
        <authorList>
            <person name="Gilroy R."/>
            <person name="Ravi A."/>
            <person name="Getino M."/>
            <person name="Pursley I."/>
            <person name="Horton D.L."/>
            <person name="Alikhan N.F."/>
            <person name="Baker D."/>
            <person name="Gharbi K."/>
            <person name="Hall N."/>
            <person name="Watson M."/>
            <person name="Adriaenssens E.M."/>
            <person name="Foster-Nyarko E."/>
            <person name="Jarju S."/>
            <person name="Secka A."/>
            <person name="Antonio M."/>
            <person name="Oren A."/>
            <person name="Chaudhuri R.R."/>
            <person name="La Ragione R."/>
            <person name="Hildebrand F."/>
            <person name="Pallen M.J."/>
        </authorList>
    </citation>
    <scope>NUCLEOTIDE SEQUENCE</scope>
    <source>
        <strain evidence="9">ChiW13-3771</strain>
    </source>
</reference>
<protein>
    <recommendedName>
        <fullName evidence="1">uroporphyrinogen-III C-methyltransferase</fullName>
        <ecNumber evidence="1">2.1.1.107</ecNumber>
    </recommendedName>
</protein>
<dbReference type="InterPro" id="IPR000878">
    <property type="entry name" value="4pyrrol_Mease"/>
</dbReference>
<dbReference type="InterPro" id="IPR035996">
    <property type="entry name" value="4pyrrol_Methylase_sf"/>
</dbReference>
<feature type="domain" description="Tetrapyrrole methylase" evidence="7">
    <location>
        <begin position="4"/>
        <end position="215"/>
    </location>
</feature>
<dbReference type="FunFam" id="3.30.950.10:FF:000001">
    <property type="entry name" value="Siroheme synthase"/>
    <property type="match status" value="1"/>
</dbReference>
<dbReference type="Gene3D" id="3.30.950.10">
    <property type="entry name" value="Methyltransferase, Cobalt-precorrin-4 Transmethylase, Domain 2"/>
    <property type="match status" value="1"/>
</dbReference>
<accession>A0A9D1EF66</accession>
<dbReference type="CDD" id="cd06578">
    <property type="entry name" value="HemD"/>
    <property type="match status" value="1"/>
</dbReference>
<dbReference type="NCBIfam" id="NF004790">
    <property type="entry name" value="PRK06136.1"/>
    <property type="match status" value="1"/>
</dbReference>
<evidence type="ECO:0000256" key="4">
    <source>
        <dbReference type="ARBA" id="ARBA00022691"/>
    </source>
</evidence>
<dbReference type="Pfam" id="PF02602">
    <property type="entry name" value="HEM4"/>
    <property type="match status" value="1"/>
</dbReference>
<keyword evidence="4" id="KW-0949">S-adenosyl-L-methionine</keyword>
<dbReference type="PROSITE" id="PS00840">
    <property type="entry name" value="SUMT_2"/>
    <property type="match status" value="1"/>
</dbReference>
<dbReference type="NCBIfam" id="TIGR01469">
    <property type="entry name" value="cobA_cysG_Cterm"/>
    <property type="match status" value="1"/>
</dbReference>
<dbReference type="Gene3D" id="3.40.1010.10">
    <property type="entry name" value="Cobalt-precorrin-4 Transmethylase, Domain 1"/>
    <property type="match status" value="1"/>
</dbReference>
<dbReference type="Proteomes" id="UP000824201">
    <property type="component" value="Unassembled WGS sequence"/>
</dbReference>
<dbReference type="SUPFAM" id="SSF53790">
    <property type="entry name" value="Tetrapyrrole methylase"/>
    <property type="match status" value="1"/>
</dbReference>
<dbReference type="InterPro" id="IPR003754">
    <property type="entry name" value="4pyrrol_synth_uPrphyn_synth"/>
</dbReference>
<feature type="domain" description="Tetrapyrrole biosynthesis uroporphyrinogen III synthase" evidence="8">
    <location>
        <begin position="266"/>
        <end position="498"/>
    </location>
</feature>
<dbReference type="InterPro" id="IPR050161">
    <property type="entry name" value="Siro_Cobalamin_biosynth"/>
</dbReference>
<sequence length="508" mass="56441">MCGKVWLVGAGPGDAGLITVKGKALLELADVVIYDALIQLELLVQIPEKTKKIHVGKRAGNHSATQEEINQIILEEALKGKKVVRLKGGDPFVFGRGGEELELLLEHNIPFEIVPGITSAVSVLAYAGIPVTHREFTSSFHVITGHTSKGTKKNVDYPSLAKLGGTLIFLMGISSMEEICNRLIQEGMPSDTPAAMLEQGTTAKQRKVISTLKNLKRDCDQIGAKTPAIIVVGQVCKLANQLEWVEKLPLGDVQVIVTREKTKASKLSKKLLEQGAHVIELPAIETASMEDDSNFQDAIKEIMEQKTVRWIVLTSPTGVEMFFSLLKKEKIDLRRFLSDTLRFAVSGTATAAALERYGIYADLMPKKFSGKELGRAFEMSVDRNEKLYLFRSELADEELPNYLMDRGFFCKEVPIYRTVSRMNLEWVESVWDGIEKQEIDYVAFTSASTVRGFVQAMGERDFSIVSAVCIGEKTAACAREYGMNVWISEEATMDSMVEMMIKMKQRLD</sequence>
<dbReference type="PANTHER" id="PTHR45790:SF3">
    <property type="entry name" value="S-ADENOSYL-L-METHIONINE-DEPENDENT UROPORPHYRINOGEN III METHYLTRANSFERASE, CHLOROPLASTIC"/>
    <property type="match status" value="1"/>
</dbReference>